<name>A0A2U0HYH5_9FLAO</name>
<feature type="region of interest" description="Disordered" evidence="4">
    <location>
        <begin position="815"/>
        <end position="837"/>
    </location>
</feature>
<gene>
    <name evidence="8" type="ORF">DDV96_12055</name>
</gene>
<sequence length="837" mass="94549">MKPYLLLLALLCTTFLFSQSKTQEKITISGKIIEADSNIPLEYATVSFTNAQGEIVNGGITNTKGKYAIKVPPGVYTVKYEFISYETKEIPNKQLTQDTTLPTVSLAINTEGLDEVVIRAETTEVQVRLDKKIYNIGKDLTTSGATVSDALNNVPSVNVDVEGAISLRGNDNVRILINGKPSAIAGFGSTDALRQLPAEAIEKVEVITSPSARYDAQGTAGILNIILKKEKTLGLNGSISTNIGHPTSSNVSGNINLRTDKFNIFNTTGVRYRDAPGNAYFNNQYFPTTFTDPETGEEVTTDPRFDRVIEDRLYERQDKGFNTNLGMEYFLTERSSITASGFLRLGDDEDLTTNNARKFSNGSLDETTVRKEREIEEDRTYQLSLNYENKFNDEGHKLTADFQYENDKEEERSFITENRILPSPLSFPSEDIVNNETQKEYLAQADYVLPIGENAQFEAGYRGTFENEVTDYILKQEQENGAFVRNDTLSNIFDYTENVNAVYTQYGNKFGKFSFLLGLRLENTQLKGEIQSNLDEDAFSETLGVDIDTDFDKNYLGLFPTVNLIYELAERENITLGYNRRINRPRGWFINPFPSRSSVTNVFQGNPDLDPAYASAFDLGYLKRWKKLTLTSSIYYQYETDSFERIQEQTGQVINGVNVVRTIPINLSTNERYGFELGLLYNPAKWLRLNGSFNYYNFKSDGSFNGIDYGTENNSWFARGSAKVSLPWKIDWQTNGFYRGPRNNAQTESDGIVFVSLAFSKDIMDDNGTIGLNVSDLLNSRKRNSLTVTDSFISESEFQWRERSVNLSFTYRFNQKKQRGRPDRSRDNGDEEGGFEG</sequence>
<dbReference type="Gene3D" id="2.40.170.20">
    <property type="entry name" value="TonB-dependent receptor, beta-barrel domain"/>
    <property type="match status" value="1"/>
</dbReference>
<dbReference type="InterPro" id="IPR008969">
    <property type="entry name" value="CarboxyPept-like_regulatory"/>
</dbReference>
<evidence type="ECO:0000259" key="6">
    <source>
        <dbReference type="Pfam" id="PF07715"/>
    </source>
</evidence>
<dbReference type="InterPro" id="IPR041700">
    <property type="entry name" value="OMP_b-brl_3"/>
</dbReference>
<keyword evidence="2" id="KW-0472">Membrane</keyword>
<protein>
    <submittedName>
        <fullName evidence="8">TonB-dependent receptor</fullName>
    </submittedName>
</protein>
<dbReference type="EMBL" id="QEHR01000007">
    <property type="protein sequence ID" value="PVW13879.1"/>
    <property type="molecule type" value="Genomic_DNA"/>
</dbReference>
<dbReference type="Pfam" id="PF07715">
    <property type="entry name" value="Plug"/>
    <property type="match status" value="1"/>
</dbReference>
<evidence type="ECO:0000256" key="3">
    <source>
        <dbReference type="ARBA" id="ARBA00023237"/>
    </source>
</evidence>
<dbReference type="Pfam" id="PF14905">
    <property type="entry name" value="OMP_b-brl_3"/>
    <property type="match status" value="1"/>
</dbReference>
<dbReference type="RefSeq" id="WP_116695013.1">
    <property type="nucleotide sequence ID" value="NZ_QEHR01000007.1"/>
</dbReference>
<dbReference type="PANTHER" id="PTHR40980">
    <property type="entry name" value="PLUG DOMAIN-CONTAINING PROTEIN"/>
    <property type="match status" value="1"/>
</dbReference>
<dbReference type="InterPro" id="IPR036942">
    <property type="entry name" value="Beta-barrel_TonB_sf"/>
</dbReference>
<dbReference type="Gene3D" id="2.60.40.1120">
    <property type="entry name" value="Carboxypeptidase-like, regulatory domain"/>
    <property type="match status" value="1"/>
</dbReference>
<dbReference type="InterPro" id="IPR037066">
    <property type="entry name" value="Plug_dom_sf"/>
</dbReference>
<evidence type="ECO:0000313" key="9">
    <source>
        <dbReference type="Proteomes" id="UP000245962"/>
    </source>
</evidence>
<evidence type="ECO:0000256" key="2">
    <source>
        <dbReference type="ARBA" id="ARBA00023136"/>
    </source>
</evidence>
<dbReference type="AlphaFoldDB" id="A0A2U0HYH5"/>
<dbReference type="OrthoDB" id="8764943at2"/>
<reference evidence="8 9" key="1">
    <citation type="submission" date="2018-04" db="EMBL/GenBank/DDBJ databases">
        <title>Marixanthomonas spongiae HN-E44 sp. nov., isolated from a marine sponge.</title>
        <authorList>
            <person name="Luo L."/>
            <person name="Zhuang L."/>
        </authorList>
    </citation>
    <scope>NUCLEOTIDE SEQUENCE [LARGE SCALE GENOMIC DNA]</scope>
    <source>
        <strain evidence="8 9">HN-E44</strain>
    </source>
</reference>
<dbReference type="Gene3D" id="2.170.130.10">
    <property type="entry name" value="TonB-dependent receptor, plug domain"/>
    <property type="match status" value="1"/>
</dbReference>
<feature type="signal peptide" evidence="5">
    <location>
        <begin position="1"/>
        <end position="20"/>
    </location>
</feature>
<dbReference type="SUPFAM" id="SSF56935">
    <property type="entry name" value="Porins"/>
    <property type="match status" value="1"/>
</dbReference>
<evidence type="ECO:0000256" key="4">
    <source>
        <dbReference type="SAM" id="MobiDB-lite"/>
    </source>
</evidence>
<dbReference type="GO" id="GO:0009279">
    <property type="term" value="C:cell outer membrane"/>
    <property type="evidence" value="ECO:0007669"/>
    <property type="project" value="UniProtKB-SubCell"/>
</dbReference>
<feature type="chain" id="PRO_5015607694" evidence="5">
    <location>
        <begin position="21"/>
        <end position="837"/>
    </location>
</feature>
<proteinExistence type="predicted"/>
<evidence type="ECO:0000259" key="7">
    <source>
        <dbReference type="Pfam" id="PF14905"/>
    </source>
</evidence>
<comment type="caution">
    <text evidence="8">The sequence shown here is derived from an EMBL/GenBank/DDBJ whole genome shotgun (WGS) entry which is preliminary data.</text>
</comment>
<feature type="domain" description="TonB-dependent receptor plug" evidence="6">
    <location>
        <begin position="144"/>
        <end position="222"/>
    </location>
</feature>
<keyword evidence="3" id="KW-0998">Cell outer membrane</keyword>
<evidence type="ECO:0000256" key="1">
    <source>
        <dbReference type="ARBA" id="ARBA00004442"/>
    </source>
</evidence>
<keyword evidence="8" id="KW-0675">Receptor</keyword>
<dbReference type="Pfam" id="PF13620">
    <property type="entry name" value="CarboxypepD_reg"/>
    <property type="match status" value="1"/>
</dbReference>
<evidence type="ECO:0000256" key="5">
    <source>
        <dbReference type="SAM" id="SignalP"/>
    </source>
</evidence>
<keyword evidence="5" id="KW-0732">Signal</keyword>
<comment type="subcellular location">
    <subcellularLocation>
        <location evidence="1">Cell outer membrane</location>
    </subcellularLocation>
</comment>
<feature type="domain" description="Outer membrane protein beta-barrel" evidence="7">
    <location>
        <begin position="390"/>
        <end position="811"/>
    </location>
</feature>
<dbReference type="Proteomes" id="UP000245962">
    <property type="component" value="Unassembled WGS sequence"/>
</dbReference>
<evidence type="ECO:0000313" key="8">
    <source>
        <dbReference type="EMBL" id="PVW13879.1"/>
    </source>
</evidence>
<dbReference type="SUPFAM" id="SSF49464">
    <property type="entry name" value="Carboxypeptidase regulatory domain-like"/>
    <property type="match status" value="1"/>
</dbReference>
<dbReference type="InterPro" id="IPR012910">
    <property type="entry name" value="Plug_dom"/>
</dbReference>
<organism evidence="8 9">
    <name type="scientific">Marixanthomonas spongiae</name>
    <dbReference type="NCBI Taxonomy" id="2174845"/>
    <lineage>
        <taxon>Bacteria</taxon>
        <taxon>Pseudomonadati</taxon>
        <taxon>Bacteroidota</taxon>
        <taxon>Flavobacteriia</taxon>
        <taxon>Flavobacteriales</taxon>
        <taxon>Flavobacteriaceae</taxon>
        <taxon>Marixanthomonas</taxon>
    </lineage>
</organism>
<accession>A0A2U0HYH5</accession>
<dbReference type="PANTHER" id="PTHR40980:SF4">
    <property type="entry name" value="TONB-DEPENDENT RECEPTOR-LIKE BETA-BARREL DOMAIN-CONTAINING PROTEIN"/>
    <property type="match status" value="1"/>
</dbReference>
<keyword evidence="9" id="KW-1185">Reference proteome</keyword>